<evidence type="ECO:0000256" key="5">
    <source>
        <dbReference type="ARBA" id="ARBA00022816"/>
    </source>
</evidence>
<proteinExistence type="inferred from homology"/>
<evidence type="ECO:0000256" key="10">
    <source>
        <dbReference type="ARBA" id="ARBA00029997"/>
    </source>
</evidence>
<dbReference type="CDD" id="cd12722">
    <property type="entry name" value="RRM_Nup53"/>
    <property type="match status" value="1"/>
</dbReference>
<dbReference type="GO" id="GO:0051028">
    <property type="term" value="P:mRNA transport"/>
    <property type="evidence" value="ECO:0007669"/>
    <property type="project" value="UniProtKB-UniRule"/>
</dbReference>
<keyword evidence="8 13" id="KW-0906">Nuclear pore complex</keyword>
<dbReference type="GO" id="GO:0005543">
    <property type="term" value="F:phospholipid binding"/>
    <property type="evidence" value="ECO:0007669"/>
    <property type="project" value="TreeGrafter"/>
</dbReference>
<dbReference type="PANTHER" id="PTHR21527">
    <property type="entry name" value="NUCLEOPORIN NUP35"/>
    <property type="match status" value="1"/>
</dbReference>
<feature type="compositionally biased region" description="Low complexity" evidence="14">
    <location>
        <begin position="97"/>
        <end position="113"/>
    </location>
</feature>
<name>A0A8J9ZUZ0_BRALA</name>
<evidence type="ECO:0000256" key="4">
    <source>
        <dbReference type="ARBA" id="ARBA00022448"/>
    </source>
</evidence>
<dbReference type="SUPFAM" id="SSF54928">
    <property type="entry name" value="RNA-binding domain, RBD"/>
    <property type="match status" value="1"/>
</dbReference>
<dbReference type="InterPro" id="IPR035979">
    <property type="entry name" value="RBD_domain_sf"/>
</dbReference>
<dbReference type="GO" id="GO:0006607">
    <property type="term" value="P:NLS-bearing protein import into nucleus"/>
    <property type="evidence" value="ECO:0007669"/>
    <property type="project" value="TreeGrafter"/>
</dbReference>
<dbReference type="Proteomes" id="UP000838412">
    <property type="component" value="Chromosome 4"/>
</dbReference>
<comment type="similarity">
    <text evidence="2">Belongs to the Nup35 family.</text>
</comment>
<dbReference type="PROSITE" id="PS51472">
    <property type="entry name" value="RRM_NUP35"/>
    <property type="match status" value="1"/>
</dbReference>
<evidence type="ECO:0000256" key="8">
    <source>
        <dbReference type="ARBA" id="ARBA00023132"/>
    </source>
</evidence>
<evidence type="ECO:0000313" key="17">
    <source>
        <dbReference type="Proteomes" id="UP000838412"/>
    </source>
</evidence>
<feature type="region of interest" description="Disordered" evidence="14">
    <location>
        <begin position="215"/>
        <end position="235"/>
    </location>
</feature>
<feature type="domain" description="RRM Nup35-type" evidence="15">
    <location>
        <begin position="251"/>
        <end position="331"/>
    </location>
</feature>
<keyword evidence="5 13" id="KW-0509">mRNA transport</keyword>
<organism evidence="16 17">
    <name type="scientific">Branchiostoma lanceolatum</name>
    <name type="common">Common lancelet</name>
    <name type="synonym">Amphioxus lanceolatum</name>
    <dbReference type="NCBI Taxonomy" id="7740"/>
    <lineage>
        <taxon>Eukaryota</taxon>
        <taxon>Metazoa</taxon>
        <taxon>Chordata</taxon>
        <taxon>Cephalochordata</taxon>
        <taxon>Leptocardii</taxon>
        <taxon>Amphioxiformes</taxon>
        <taxon>Branchiostomatidae</taxon>
        <taxon>Branchiostoma</taxon>
    </lineage>
</organism>
<dbReference type="GO" id="GO:0044615">
    <property type="term" value="C:nuclear pore nuclear basket"/>
    <property type="evidence" value="ECO:0007669"/>
    <property type="project" value="TreeGrafter"/>
</dbReference>
<evidence type="ECO:0000259" key="15">
    <source>
        <dbReference type="PROSITE" id="PS51472"/>
    </source>
</evidence>
<dbReference type="GO" id="GO:0044613">
    <property type="term" value="C:nuclear pore central transport channel"/>
    <property type="evidence" value="ECO:0007669"/>
    <property type="project" value="TreeGrafter"/>
</dbReference>
<keyword evidence="17" id="KW-1185">Reference proteome</keyword>
<keyword evidence="4 13" id="KW-0813">Transport</keyword>
<keyword evidence="9 13" id="KW-0539">Nucleus</keyword>
<comment type="subcellular location">
    <subcellularLocation>
        <location evidence="1">Nucleus</location>
        <location evidence="1">Nuclear pore complex</location>
    </subcellularLocation>
</comment>
<evidence type="ECO:0000256" key="11">
    <source>
        <dbReference type="ARBA" id="ARBA00030113"/>
    </source>
</evidence>
<dbReference type="GO" id="GO:0003676">
    <property type="term" value="F:nucleic acid binding"/>
    <property type="evidence" value="ECO:0007669"/>
    <property type="project" value="InterPro"/>
</dbReference>
<evidence type="ECO:0000313" key="16">
    <source>
        <dbReference type="EMBL" id="CAH1261713.1"/>
    </source>
</evidence>
<dbReference type="InterPro" id="IPR012677">
    <property type="entry name" value="Nucleotide-bd_a/b_plait_sf"/>
</dbReference>
<accession>A0A8J9ZUZ0</accession>
<dbReference type="PANTHER" id="PTHR21527:SF6">
    <property type="entry name" value="NUCLEOPORIN NUP35"/>
    <property type="match status" value="1"/>
</dbReference>
<evidence type="ECO:0000256" key="1">
    <source>
        <dbReference type="ARBA" id="ARBA00004567"/>
    </source>
</evidence>
<dbReference type="InterPro" id="IPR007846">
    <property type="entry name" value="RRM_NUP35_dom"/>
</dbReference>
<evidence type="ECO:0000256" key="12">
    <source>
        <dbReference type="ARBA" id="ARBA00030250"/>
    </source>
</evidence>
<evidence type="ECO:0000256" key="3">
    <source>
        <dbReference type="ARBA" id="ARBA00016439"/>
    </source>
</evidence>
<sequence length="404" mass="43226">MHCTIPPQTDKFVNFKFSPGLPVETLVLSRPKGVHRSFFECRRKMDSQTHEPMTLGSPTHGPTAGGATFLPGFLLGDPPAAPSPSFGAGRTWSSPHQLSSSFSRQQSASTPSSHGPGSGFGRSMSVQSGSTPGSGHTHLTPRSDRLEGKGATLHSVSKDKSGAPPVQGLFSHTSTPTGSVFRGTPERQQLEFTVNRTPVLTGVAHTTPSGGVLFSPGPTPGVQNVQKPSPPSPAQTDPFYTQGEALTAEDQLDETWVTIFGFPPAATSFILQQFSQYGNIIKHVIASNGNWLHLHYGSKMQAKKALSKNGKVFGGSIMVGVTLCIDKSVMEQTVEPSTESSSAVFTPIRPRHQSEGAVSRHTPIRPLTAAYKAASNEHEVVNDSKTTQKNGNMVYKAMEYMFGW</sequence>
<protein>
    <recommendedName>
        <fullName evidence="3">Nucleoporin NUP35</fullName>
    </recommendedName>
    <alternativeName>
        <fullName evidence="12">35 kDa nucleoporin</fullName>
    </alternativeName>
    <alternativeName>
        <fullName evidence="11">Nuclear pore complex protein Nup53</fullName>
    </alternativeName>
    <alternativeName>
        <fullName evidence="10">Nucleoporin NUP53</fullName>
    </alternativeName>
</protein>
<keyword evidence="7" id="KW-0811">Translocation</keyword>
<evidence type="ECO:0000256" key="2">
    <source>
        <dbReference type="ARBA" id="ARBA00009454"/>
    </source>
</evidence>
<gene>
    <name evidence="16" type="primary">NUP35</name>
    <name evidence="16" type="ORF">BLAG_LOCUS17058</name>
</gene>
<dbReference type="Gene3D" id="3.30.70.330">
    <property type="match status" value="1"/>
</dbReference>
<dbReference type="FunFam" id="3.30.70.330:FF:000095">
    <property type="entry name" value="Putative Nucleoporin NUP53"/>
    <property type="match status" value="1"/>
</dbReference>
<dbReference type="AlphaFoldDB" id="A0A8J9ZUZ0"/>
<dbReference type="OrthoDB" id="3365060at2759"/>
<reference evidence="16" key="1">
    <citation type="submission" date="2022-01" db="EMBL/GenBank/DDBJ databases">
        <authorList>
            <person name="Braso-Vives M."/>
        </authorList>
    </citation>
    <scope>NUCLEOTIDE SEQUENCE</scope>
</reference>
<dbReference type="GO" id="GO:0017056">
    <property type="term" value="F:structural constituent of nuclear pore"/>
    <property type="evidence" value="ECO:0007669"/>
    <property type="project" value="TreeGrafter"/>
</dbReference>
<feature type="compositionally biased region" description="Polar residues" evidence="14">
    <location>
        <begin position="124"/>
        <end position="134"/>
    </location>
</feature>
<feature type="region of interest" description="Disordered" evidence="14">
    <location>
        <begin position="49"/>
        <end position="185"/>
    </location>
</feature>
<evidence type="ECO:0000256" key="14">
    <source>
        <dbReference type="SAM" id="MobiDB-lite"/>
    </source>
</evidence>
<evidence type="ECO:0000256" key="13">
    <source>
        <dbReference type="PROSITE-ProRule" id="PRU00804"/>
    </source>
</evidence>
<dbReference type="EMBL" id="OV696689">
    <property type="protein sequence ID" value="CAH1261713.1"/>
    <property type="molecule type" value="Genomic_DNA"/>
</dbReference>
<evidence type="ECO:0000256" key="7">
    <source>
        <dbReference type="ARBA" id="ARBA00023010"/>
    </source>
</evidence>
<dbReference type="Pfam" id="PF05172">
    <property type="entry name" value="RRM_Nup35"/>
    <property type="match status" value="1"/>
</dbReference>
<dbReference type="GO" id="GO:0006999">
    <property type="term" value="P:nuclear pore organization"/>
    <property type="evidence" value="ECO:0007669"/>
    <property type="project" value="TreeGrafter"/>
</dbReference>
<evidence type="ECO:0000256" key="6">
    <source>
        <dbReference type="ARBA" id="ARBA00022927"/>
    </source>
</evidence>
<evidence type="ECO:0000256" key="9">
    <source>
        <dbReference type="ARBA" id="ARBA00023242"/>
    </source>
</evidence>
<keyword evidence="6" id="KW-0653">Protein transport</keyword>